<feature type="signal peptide" evidence="9">
    <location>
        <begin position="1"/>
        <end position="18"/>
    </location>
</feature>
<keyword evidence="12" id="KW-1185">Reference proteome</keyword>
<sequence>MHLQLILSGLFLTRAVSASGESTAANGGYTGAVTGYLAANATGNGGAVPMRRSITELATEAGPQWDLYVQAMRTMYDRDASETESYFQIAGIHGRPFREYNNAGAKSTDGWSGYSTHGENLFMIWHRPYVAFYEQNLVKEARTLAAAYPESVRSEYQKAAEDLRAPYWDWAAEPSLPACALPESVQVKVAAKTGVETKTIDNPLYTYKFSQDVKQGKYGQFETRDRMYRCDSSEQANENLVKRNYKGLVYDTFTMAKSFSEFATTASKGRSLEAAHNALHWDAGCGGQFMDSQYSAFEPLFMLHHANVDRLWAYWQGMHPEATTFNGAYQGQSRYNTPSGSMIDLDSPLQPFRQTNGEWHTSRSVNSCKNFGYTYQGLEHWSKSETQMQQSAVEIINSLYGPPEQNKPLPPVSPAPSASPARTTTSNNAPVTSGSGSSTQVKPPSTSGGVSSSGMVTSVRPTTSGSSSQQQSTTPGTSSGPSSAGPSSASSLRTTLATSVLPSGNNSVPAPTTTTAPGVKPTLPVFANKTETDYKKYYAGISVDVAYLPHRPCAIDISIGDTRAGGMAIMNMPEKGLVYDSVSLTTAIHAAKLSNTTADGSDLVRQVLSRMQVTLRKPDGSTIDVTQLNGLRVEVEEADVLPAKSQYEMPEVVKAKSHVVVDKPVSGCYAPYSK</sequence>
<keyword evidence="9" id="KW-0732">Signal</keyword>
<name>A0A168D8M7_CORFA</name>
<dbReference type="Gene3D" id="1.10.1280.10">
    <property type="entry name" value="Di-copper center containing domain from catechol oxidase"/>
    <property type="match status" value="1"/>
</dbReference>
<evidence type="ECO:0000256" key="9">
    <source>
        <dbReference type="SAM" id="SignalP"/>
    </source>
</evidence>
<feature type="compositionally biased region" description="Low complexity" evidence="8">
    <location>
        <begin position="445"/>
        <end position="499"/>
    </location>
</feature>
<evidence type="ECO:0000259" key="10">
    <source>
        <dbReference type="PROSITE" id="PS00497"/>
    </source>
</evidence>
<evidence type="ECO:0000313" key="11">
    <source>
        <dbReference type="EMBL" id="OAA72295.1"/>
    </source>
</evidence>
<dbReference type="STRING" id="1081104.A0A168D8M7"/>
<gene>
    <name evidence="11" type="ORF">ISF_01368</name>
</gene>
<accession>A0A168D8M7</accession>
<evidence type="ECO:0000256" key="5">
    <source>
        <dbReference type="ARBA" id="ARBA00023101"/>
    </source>
</evidence>
<dbReference type="Pfam" id="PF00264">
    <property type="entry name" value="Tyrosinase"/>
    <property type="match status" value="1"/>
</dbReference>
<dbReference type="RefSeq" id="XP_018707741.1">
    <property type="nucleotide sequence ID" value="XM_018844975.1"/>
</dbReference>
<reference evidence="11 12" key="1">
    <citation type="journal article" date="2016" name="Genome Biol. Evol.">
        <title>Divergent and convergent evolution of fungal pathogenicity.</title>
        <authorList>
            <person name="Shang Y."/>
            <person name="Xiao G."/>
            <person name="Zheng P."/>
            <person name="Cen K."/>
            <person name="Zhan S."/>
            <person name="Wang C."/>
        </authorList>
    </citation>
    <scope>NUCLEOTIDE SEQUENCE [LARGE SCALE GENOMIC DNA]</scope>
    <source>
        <strain evidence="11 12">ARSEF 2679</strain>
    </source>
</reference>
<evidence type="ECO:0000256" key="7">
    <source>
        <dbReference type="ARBA" id="ARBA00048881"/>
    </source>
</evidence>
<evidence type="ECO:0000256" key="4">
    <source>
        <dbReference type="ARBA" id="ARBA00023008"/>
    </source>
</evidence>
<comment type="similarity">
    <text evidence="1">Belongs to the tyrosinase family.</text>
</comment>
<proteinExistence type="inferred from homology"/>
<dbReference type="PROSITE" id="PS00497">
    <property type="entry name" value="TYROSINASE_1"/>
    <property type="match status" value="1"/>
</dbReference>
<evidence type="ECO:0000256" key="2">
    <source>
        <dbReference type="ARBA" id="ARBA00011906"/>
    </source>
</evidence>
<dbReference type="EMBL" id="AZHB01000002">
    <property type="protein sequence ID" value="OAA72295.1"/>
    <property type="molecule type" value="Genomic_DNA"/>
</dbReference>
<feature type="region of interest" description="Disordered" evidence="8">
    <location>
        <begin position="400"/>
        <end position="520"/>
    </location>
</feature>
<feature type="chain" id="PRO_5007896217" description="tyrosinase" evidence="9">
    <location>
        <begin position="19"/>
        <end position="674"/>
    </location>
</feature>
<keyword evidence="3" id="KW-0479">Metal-binding</keyword>
<protein>
    <recommendedName>
        <fullName evidence="2">tyrosinase</fullName>
        <ecNumber evidence="2">1.14.18.1</ecNumber>
    </recommendedName>
</protein>
<evidence type="ECO:0000256" key="8">
    <source>
        <dbReference type="SAM" id="MobiDB-lite"/>
    </source>
</evidence>
<dbReference type="GO" id="GO:0046872">
    <property type="term" value="F:metal ion binding"/>
    <property type="evidence" value="ECO:0007669"/>
    <property type="project" value="UniProtKB-KW"/>
</dbReference>
<dbReference type="GO" id="GO:0004503">
    <property type="term" value="F:tyrosinase activity"/>
    <property type="evidence" value="ECO:0007669"/>
    <property type="project" value="UniProtKB-EC"/>
</dbReference>
<comment type="catalytic activity">
    <reaction evidence="7">
        <text>L-tyrosine + O2 = L-dopaquinone + H2O</text>
        <dbReference type="Rhea" id="RHEA:18117"/>
        <dbReference type="ChEBI" id="CHEBI:15377"/>
        <dbReference type="ChEBI" id="CHEBI:15379"/>
        <dbReference type="ChEBI" id="CHEBI:57924"/>
        <dbReference type="ChEBI" id="CHEBI:58315"/>
        <dbReference type="EC" id="1.14.18.1"/>
    </reaction>
</comment>
<dbReference type="PANTHER" id="PTHR11474:SF76">
    <property type="entry name" value="SHKT DOMAIN-CONTAINING PROTEIN"/>
    <property type="match status" value="1"/>
</dbReference>
<dbReference type="EC" id="1.14.18.1" evidence="2"/>
<evidence type="ECO:0000256" key="6">
    <source>
        <dbReference type="ARBA" id="ARBA00048233"/>
    </source>
</evidence>
<evidence type="ECO:0000313" key="12">
    <source>
        <dbReference type="Proteomes" id="UP000076744"/>
    </source>
</evidence>
<feature type="compositionally biased region" description="Polar residues" evidence="8">
    <location>
        <begin position="422"/>
        <end position="444"/>
    </location>
</feature>
<dbReference type="GeneID" id="30017660"/>
<dbReference type="InterPro" id="IPR008922">
    <property type="entry name" value="Di-copper_centre_dom_sf"/>
</dbReference>
<dbReference type="GO" id="GO:0042438">
    <property type="term" value="P:melanin biosynthetic process"/>
    <property type="evidence" value="ECO:0007669"/>
    <property type="project" value="UniProtKB-KW"/>
</dbReference>
<dbReference type="PANTHER" id="PTHR11474">
    <property type="entry name" value="TYROSINASE FAMILY MEMBER"/>
    <property type="match status" value="1"/>
</dbReference>
<keyword evidence="4" id="KW-0186">Copper</keyword>
<keyword evidence="5" id="KW-0470">Melanin biosynthesis</keyword>
<dbReference type="AlphaFoldDB" id="A0A168D8M7"/>
<evidence type="ECO:0000256" key="1">
    <source>
        <dbReference type="ARBA" id="ARBA00009928"/>
    </source>
</evidence>
<dbReference type="PRINTS" id="PR00092">
    <property type="entry name" value="TYROSINASE"/>
</dbReference>
<dbReference type="OrthoDB" id="6132182at2759"/>
<comment type="catalytic activity">
    <reaction evidence="6">
        <text>2 L-dopa + O2 = 2 L-dopaquinone + 2 H2O</text>
        <dbReference type="Rhea" id="RHEA:34287"/>
        <dbReference type="ChEBI" id="CHEBI:15377"/>
        <dbReference type="ChEBI" id="CHEBI:15379"/>
        <dbReference type="ChEBI" id="CHEBI:57504"/>
        <dbReference type="ChEBI" id="CHEBI:57924"/>
        <dbReference type="EC" id="1.14.18.1"/>
    </reaction>
</comment>
<organism evidence="11 12">
    <name type="scientific">Cordyceps fumosorosea (strain ARSEF 2679)</name>
    <name type="common">Isaria fumosorosea</name>
    <dbReference type="NCBI Taxonomy" id="1081104"/>
    <lineage>
        <taxon>Eukaryota</taxon>
        <taxon>Fungi</taxon>
        <taxon>Dikarya</taxon>
        <taxon>Ascomycota</taxon>
        <taxon>Pezizomycotina</taxon>
        <taxon>Sordariomycetes</taxon>
        <taxon>Hypocreomycetidae</taxon>
        <taxon>Hypocreales</taxon>
        <taxon>Cordycipitaceae</taxon>
        <taxon>Cordyceps</taxon>
    </lineage>
</organism>
<comment type="caution">
    <text evidence="11">The sequence shown here is derived from an EMBL/GenBank/DDBJ whole genome shotgun (WGS) entry which is preliminary data.</text>
</comment>
<dbReference type="InterPro" id="IPR002227">
    <property type="entry name" value="Tyrosinase_Cu-bd"/>
</dbReference>
<dbReference type="SUPFAM" id="SSF48056">
    <property type="entry name" value="Di-copper centre-containing domain"/>
    <property type="match status" value="1"/>
</dbReference>
<dbReference type="Proteomes" id="UP000076744">
    <property type="component" value="Unassembled WGS sequence"/>
</dbReference>
<dbReference type="InterPro" id="IPR050316">
    <property type="entry name" value="Tyrosinase/Hemocyanin"/>
</dbReference>
<feature type="domain" description="Tyrosinase copper-binding" evidence="10">
    <location>
        <begin position="117"/>
        <end position="134"/>
    </location>
</feature>
<evidence type="ECO:0000256" key="3">
    <source>
        <dbReference type="ARBA" id="ARBA00022723"/>
    </source>
</evidence>